<keyword evidence="1" id="KW-0812">Transmembrane</keyword>
<comment type="caution">
    <text evidence="2">The sequence shown here is derived from an EMBL/GenBank/DDBJ whole genome shotgun (WGS) entry which is preliminary data.</text>
</comment>
<keyword evidence="3" id="KW-1185">Reference proteome</keyword>
<sequence>MRYISKKHVLRIFAVSKVLCSFPLFTFATVLLIAFDVMVTDYFGKQEAENTKASRTPEHCHYNLVGIFHLELTSVE</sequence>
<dbReference type="EMBL" id="MJEQ01000022">
    <property type="protein sequence ID" value="OIT40471.1"/>
    <property type="molecule type" value="Genomic_DNA"/>
</dbReference>
<protein>
    <submittedName>
        <fullName evidence="2">Uncharacterized protein</fullName>
    </submittedName>
</protein>
<dbReference type="Proteomes" id="UP000187609">
    <property type="component" value="Unassembled WGS sequence"/>
</dbReference>
<dbReference type="AlphaFoldDB" id="A0A314LFD7"/>
<organism evidence="2 3">
    <name type="scientific">Nicotiana attenuata</name>
    <name type="common">Coyote tobacco</name>
    <dbReference type="NCBI Taxonomy" id="49451"/>
    <lineage>
        <taxon>Eukaryota</taxon>
        <taxon>Viridiplantae</taxon>
        <taxon>Streptophyta</taxon>
        <taxon>Embryophyta</taxon>
        <taxon>Tracheophyta</taxon>
        <taxon>Spermatophyta</taxon>
        <taxon>Magnoliopsida</taxon>
        <taxon>eudicotyledons</taxon>
        <taxon>Gunneridae</taxon>
        <taxon>Pentapetalae</taxon>
        <taxon>asterids</taxon>
        <taxon>lamiids</taxon>
        <taxon>Solanales</taxon>
        <taxon>Solanaceae</taxon>
        <taxon>Nicotianoideae</taxon>
        <taxon>Nicotianeae</taxon>
        <taxon>Nicotiana</taxon>
    </lineage>
</organism>
<dbReference type="SMR" id="A0A314LFD7"/>
<reference evidence="2" key="1">
    <citation type="submission" date="2016-11" db="EMBL/GenBank/DDBJ databases">
        <title>The genome of Nicotiana attenuata.</title>
        <authorList>
            <person name="Xu S."/>
            <person name="Brockmoeller T."/>
            <person name="Gaquerel E."/>
            <person name="Navarro A."/>
            <person name="Kuhl H."/>
            <person name="Gase K."/>
            <person name="Ling Z."/>
            <person name="Zhou W."/>
            <person name="Kreitzer C."/>
            <person name="Stanke M."/>
            <person name="Tang H."/>
            <person name="Lyons E."/>
            <person name="Pandey P."/>
            <person name="Pandey S.P."/>
            <person name="Timmermann B."/>
            <person name="Baldwin I.T."/>
        </authorList>
    </citation>
    <scope>NUCLEOTIDE SEQUENCE [LARGE SCALE GENOMIC DNA]</scope>
    <source>
        <strain evidence="2">UT</strain>
    </source>
</reference>
<gene>
    <name evidence="2" type="ORF">A4A49_06989</name>
</gene>
<dbReference type="Gramene" id="OIT40471">
    <property type="protein sequence ID" value="OIT40471"/>
    <property type="gene ID" value="A4A49_06989"/>
</dbReference>
<name>A0A314LFD7_NICAT</name>
<evidence type="ECO:0000313" key="2">
    <source>
        <dbReference type="EMBL" id="OIT40471.1"/>
    </source>
</evidence>
<proteinExistence type="predicted"/>
<evidence type="ECO:0000313" key="3">
    <source>
        <dbReference type="Proteomes" id="UP000187609"/>
    </source>
</evidence>
<feature type="transmembrane region" description="Helical" evidence="1">
    <location>
        <begin position="12"/>
        <end position="35"/>
    </location>
</feature>
<keyword evidence="1" id="KW-0472">Membrane</keyword>
<evidence type="ECO:0000256" key="1">
    <source>
        <dbReference type="SAM" id="Phobius"/>
    </source>
</evidence>
<accession>A0A314LFD7</accession>
<keyword evidence="1" id="KW-1133">Transmembrane helix</keyword>